<dbReference type="GeneID" id="6753573"/>
<evidence type="ECO:0000256" key="9">
    <source>
        <dbReference type="ARBA" id="ARBA00048679"/>
    </source>
</evidence>
<keyword evidence="4" id="KW-0808">Transferase</keyword>
<dbReference type="CTD" id="6753573"/>
<dbReference type="GO" id="GO:0035329">
    <property type="term" value="P:hippo signaling"/>
    <property type="evidence" value="ECO:0000318"/>
    <property type="project" value="GO_Central"/>
</dbReference>
<keyword evidence="3 11" id="KW-0723">Serine/threonine-protein kinase</keyword>
<dbReference type="Gene3D" id="3.30.200.20">
    <property type="entry name" value="Phosphorylase Kinase, domain 1"/>
    <property type="match status" value="1"/>
</dbReference>
<dbReference type="HOGENOM" id="CLU_000288_67_1_1"/>
<comment type="catalytic activity">
    <reaction evidence="8">
        <text>L-threonyl-[protein] + ATP = O-phospho-L-threonyl-[protein] + ADP + H(+)</text>
        <dbReference type="Rhea" id="RHEA:46608"/>
        <dbReference type="Rhea" id="RHEA-COMP:11060"/>
        <dbReference type="Rhea" id="RHEA-COMP:11605"/>
        <dbReference type="ChEBI" id="CHEBI:15378"/>
        <dbReference type="ChEBI" id="CHEBI:30013"/>
        <dbReference type="ChEBI" id="CHEBI:30616"/>
        <dbReference type="ChEBI" id="CHEBI:61977"/>
        <dbReference type="ChEBI" id="CHEBI:456216"/>
        <dbReference type="EC" id="2.7.11.1"/>
    </reaction>
</comment>
<evidence type="ECO:0000313" key="16">
    <source>
        <dbReference type="Proteomes" id="UP000009022"/>
    </source>
</evidence>
<evidence type="ECO:0000256" key="3">
    <source>
        <dbReference type="ARBA" id="ARBA00022527"/>
    </source>
</evidence>
<dbReference type="OrthoDB" id="3638488at2759"/>
<keyword evidence="5 10" id="KW-0547">Nucleotide-binding</keyword>
<dbReference type="InterPro" id="IPR000719">
    <property type="entry name" value="Prot_kinase_dom"/>
</dbReference>
<dbReference type="AlphaFoldDB" id="B3RXQ5"/>
<dbReference type="InterPro" id="IPR008271">
    <property type="entry name" value="Ser/Thr_kinase_AS"/>
</dbReference>
<dbReference type="PROSITE" id="PS51285">
    <property type="entry name" value="AGC_KINASE_CTER"/>
    <property type="match status" value="1"/>
</dbReference>
<evidence type="ECO:0000256" key="1">
    <source>
        <dbReference type="ARBA" id="ARBA00009903"/>
    </source>
</evidence>
<dbReference type="OMA" id="NESEPTH"/>
<dbReference type="Gene3D" id="1.10.510.10">
    <property type="entry name" value="Transferase(Phosphotransferase) domain 1"/>
    <property type="match status" value="1"/>
</dbReference>
<comment type="catalytic activity">
    <reaction evidence="9">
        <text>L-seryl-[protein] + ATP = O-phospho-L-seryl-[protein] + ADP + H(+)</text>
        <dbReference type="Rhea" id="RHEA:17989"/>
        <dbReference type="Rhea" id="RHEA-COMP:9863"/>
        <dbReference type="Rhea" id="RHEA-COMP:11604"/>
        <dbReference type="ChEBI" id="CHEBI:15378"/>
        <dbReference type="ChEBI" id="CHEBI:29999"/>
        <dbReference type="ChEBI" id="CHEBI:30616"/>
        <dbReference type="ChEBI" id="CHEBI:83421"/>
        <dbReference type="ChEBI" id="CHEBI:456216"/>
        <dbReference type="EC" id="2.7.11.1"/>
    </reaction>
</comment>
<dbReference type="InterPro" id="IPR011009">
    <property type="entry name" value="Kinase-like_dom_sf"/>
</dbReference>
<feature type="domain" description="AGC-kinase C-terminal" evidence="14">
    <location>
        <begin position="376"/>
        <end position="442"/>
    </location>
</feature>
<dbReference type="Proteomes" id="UP000009022">
    <property type="component" value="Unassembled WGS sequence"/>
</dbReference>
<evidence type="ECO:0000259" key="14">
    <source>
        <dbReference type="PROSITE" id="PS51285"/>
    </source>
</evidence>
<proteinExistence type="inferred from homology"/>
<keyword evidence="7 10" id="KW-0067">ATP-binding</keyword>
<dbReference type="GO" id="GO:0004674">
    <property type="term" value="F:protein serine/threonine kinase activity"/>
    <property type="evidence" value="ECO:0000318"/>
    <property type="project" value="GO_Central"/>
</dbReference>
<evidence type="ECO:0000256" key="12">
    <source>
        <dbReference type="SAM" id="MobiDB-lite"/>
    </source>
</evidence>
<evidence type="ECO:0000256" key="5">
    <source>
        <dbReference type="ARBA" id="ARBA00022741"/>
    </source>
</evidence>
<evidence type="ECO:0000259" key="13">
    <source>
        <dbReference type="PROSITE" id="PS50011"/>
    </source>
</evidence>
<dbReference type="InterPro" id="IPR000961">
    <property type="entry name" value="AGC-kinase_C"/>
</dbReference>
<dbReference type="PhylomeDB" id="B3RXQ5"/>
<dbReference type="GO" id="GO:0043065">
    <property type="term" value="P:positive regulation of apoptotic process"/>
    <property type="evidence" value="ECO:0000318"/>
    <property type="project" value="GO_Central"/>
</dbReference>
<dbReference type="eggNOG" id="KOG0608">
    <property type="taxonomic scope" value="Eukaryota"/>
</dbReference>
<dbReference type="RefSeq" id="XP_002112789.1">
    <property type="nucleotide sequence ID" value="XM_002112753.1"/>
</dbReference>
<dbReference type="PROSITE" id="PS00107">
    <property type="entry name" value="PROTEIN_KINASE_ATP"/>
    <property type="match status" value="1"/>
</dbReference>
<dbReference type="PROSITE" id="PS50011">
    <property type="entry name" value="PROTEIN_KINASE_DOM"/>
    <property type="match status" value="1"/>
</dbReference>
<protein>
    <recommendedName>
        <fullName evidence="2">non-specific serine/threonine protein kinase</fullName>
        <ecNumber evidence="2">2.7.11.1</ecNumber>
    </recommendedName>
</protein>
<evidence type="ECO:0000256" key="4">
    <source>
        <dbReference type="ARBA" id="ARBA00022679"/>
    </source>
</evidence>
<dbReference type="SMART" id="SM00133">
    <property type="entry name" value="S_TK_X"/>
    <property type="match status" value="1"/>
</dbReference>
<dbReference type="EC" id="2.7.11.1" evidence="2"/>
<evidence type="ECO:0000256" key="10">
    <source>
        <dbReference type="PROSITE-ProRule" id="PRU10141"/>
    </source>
</evidence>
<dbReference type="PROSITE" id="PS00108">
    <property type="entry name" value="PROTEIN_KINASE_ST"/>
    <property type="match status" value="1"/>
</dbReference>
<reference evidence="15 16" key="1">
    <citation type="journal article" date="2008" name="Nature">
        <title>The Trichoplax genome and the nature of placozoans.</title>
        <authorList>
            <person name="Srivastava M."/>
            <person name="Begovic E."/>
            <person name="Chapman J."/>
            <person name="Putnam N.H."/>
            <person name="Hellsten U."/>
            <person name="Kawashima T."/>
            <person name="Kuo A."/>
            <person name="Mitros T."/>
            <person name="Salamov A."/>
            <person name="Carpenter M.L."/>
            <person name="Signorovitch A.Y."/>
            <person name="Moreno M.A."/>
            <person name="Kamm K."/>
            <person name="Grimwood J."/>
            <person name="Schmutz J."/>
            <person name="Shapiro H."/>
            <person name="Grigoriev I.V."/>
            <person name="Buss L.W."/>
            <person name="Schierwater B."/>
            <person name="Dellaporta S.L."/>
            <person name="Rokhsar D.S."/>
        </authorList>
    </citation>
    <scope>NUCLEOTIDE SEQUENCE [LARGE SCALE GENOMIC DNA]</scope>
    <source>
        <strain evidence="15 16">Grell-BS-1999</strain>
    </source>
</reference>
<feature type="region of interest" description="Disordered" evidence="12">
    <location>
        <begin position="1"/>
        <end position="24"/>
    </location>
</feature>
<sequence>MPPNDDSTRTLVPQSPAHAKKLRGRFNFPPDVTKKYLETMYRKTLMYKDEREKRQQKLEEELEKSTLAEKDKSQFRKALLQHETNLLRGKRSKVTMDNFIVISGLGCGAYGQVYLVQHKSNKKHFAMKAIKKDNVINEKELQRIRIERDIMIAAEDCQPWIVKMECCFQDSKNLFFIMEYMVGGDLLNLLIKEGVFKEETAIFYIAELVNAVEWIHSCGFVHRDIKPDNVLIDGRGHIKVADFGLASSYKYLGNDDSPQGRNFNAQNQGKKSYHRYHSVVGTPNYIAPEVLQAQEISRACDIWSIGVILYEMVYGKPPFYSKNVEEVPANIRNWRQTLEFPPKKASDQCKELIQKLICDKEYRLTIPEIKEHGLFKKIDFDTIRELEAPIKPTFDTEGDTRNFDAQAIQEVSNFDFSSENKSEYITRKYMNFTYVSNRGHFS</sequence>
<evidence type="ECO:0000256" key="2">
    <source>
        <dbReference type="ARBA" id="ARBA00012513"/>
    </source>
</evidence>
<dbReference type="EMBL" id="DS985245">
    <property type="protein sequence ID" value="EDV24899.1"/>
    <property type="molecule type" value="Genomic_DNA"/>
</dbReference>
<dbReference type="GO" id="GO:0046620">
    <property type="term" value="P:regulation of organ growth"/>
    <property type="evidence" value="ECO:0000318"/>
    <property type="project" value="GO_Central"/>
</dbReference>
<dbReference type="SUPFAM" id="SSF56112">
    <property type="entry name" value="Protein kinase-like (PK-like)"/>
    <property type="match status" value="1"/>
</dbReference>
<accession>B3RXQ5</accession>
<evidence type="ECO:0000256" key="8">
    <source>
        <dbReference type="ARBA" id="ARBA00047899"/>
    </source>
</evidence>
<dbReference type="KEGG" id="tad:TRIADDRAFT_25874"/>
<evidence type="ECO:0000313" key="15">
    <source>
        <dbReference type="EMBL" id="EDV24899.1"/>
    </source>
</evidence>
<comment type="similarity">
    <text evidence="1">Belongs to the protein kinase superfamily. AGC Ser/Thr protein kinase family.</text>
</comment>
<dbReference type="SMART" id="SM00220">
    <property type="entry name" value="S_TKc"/>
    <property type="match status" value="1"/>
</dbReference>
<organism evidence="15 16">
    <name type="scientific">Trichoplax adhaerens</name>
    <name type="common">Trichoplax reptans</name>
    <dbReference type="NCBI Taxonomy" id="10228"/>
    <lineage>
        <taxon>Eukaryota</taxon>
        <taxon>Metazoa</taxon>
        <taxon>Placozoa</taxon>
        <taxon>Uniplacotomia</taxon>
        <taxon>Trichoplacea</taxon>
        <taxon>Trichoplacidae</taxon>
        <taxon>Trichoplax</taxon>
    </lineage>
</organism>
<keyword evidence="6" id="KW-0418">Kinase</keyword>
<feature type="domain" description="Protein kinase" evidence="13">
    <location>
        <begin position="99"/>
        <end position="375"/>
    </location>
</feature>
<evidence type="ECO:0000256" key="7">
    <source>
        <dbReference type="ARBA" id="ARBA00022840"/>
    </source>
</evidence>
<evidence type="ECO:0000256" key="11">
    <source>
        <dbReference type="RuleBase" id="RU000304"/>
    </source>
</evidence>
<keyword evidence="16" id="KW-1185">Reference proteome</keyword>
<dbReference type="GO" id="GO:0005524">
    <property type="term" value="F:ATP binding"/>
    <property type="evidence" value="ECO:0007669"/>
    <property type="project" value="UniProtKB-UniRule"/>
</dbReference>
<dbReference type="InterPro" id="IPR050236">
    <property type="entry name" value="Ser_Thr_kinase_AGC"/>
</dbReference>
<feature type="binding site" evidence="10">
    <location>
        <position position="132"/>
    </location>
    <ligand>
        <name>ATP</name>
        <dbReference type="ChEBI" id="CHEBI:30616"/>
    </ligand>
</feature>
<dbReference type="PANTHER" id="PTHR24356">
    <property type="entry name" value="SERINE/THREONINE-PROTEIN KINASE"/>
    <property type="match status" value="1"/>
</dbReference>
<name>B3RXQ5_TRIAD</name>
<dbReference type="Pfam" id="PF00069">
    <property type="entry name" value="Pkinase"/>
    <property type="match status" value="1"/>
</dbReference>
<dbReference type="InterPro" id="IPR017441">
    <property type="entry name" value="Protein_kinase_ATP_BS"/>
</dbReference>
<dbReference type="GO" id="GO:0000082">
    <property type="term" value="P:G1/S transition of mitotic cell cycle"/>
    <property type="evidence" value="ECO:0000318"/>
    <property type="project" value="GO_Central"/>
</dbReference>
<dbReference type="FunFam" id="1.10.510.10:FF:000570">
    <property type="entry name" value="Non-specific serine/threonine protein kinase"/>
    <property type="match status" value="1"/>
</dbReference>
<dbReference type="CDD" id="cd21742">
    <property type="entry name" value="MobB_NDR_LATS-like"/>
    <property type="match status" value="1"/>
</dbReference>
<evidence type="ECO:0000256" key="6">
    <source>
        <dbReference type="ARBA" id="ARBA00022777"/>
    </source>
</evidence>
<gene>
    <name evidence="15" type="ORF">TRIADDRAFT_25874</name>
</gene>
<dbReference type="STRING" id="10228.B3RXQ5"/>
<dbReference type="InterPro" id="IPR059233">
    <property type="entry name" value="MobB_NdrA/B/Cbk1"/>
</dbReference>
<dbReference type="PANTHER" id="PTHR24356:SF418">
    <property type="entry name" value="SERINE_THREONINE-PROTEIN KINASE WARTS"/>
    <property type="match status" value="1"/>
</dbReference>
<dbReference type="InParanoid" id="B3RXQ5"/>